<reference evidence="2" key="1">
    <citation type="journal article" date="2015" name="Nature">
        <title>Complex archaea that bridge the gap between prokaryotes and eukaryotes.</title>
        <authorList>
            <person name="Spang A."/>
            <person name="Saw J.H."/>
            <person name="Jorgensen S.L."/>
            <person name="Zaremba-Niedzwiedzka K."/>
            <person name="Martijn J."/>
            <person name="Lind A.E."/>
            <person name="van Eijk R."/>
            <person name="Schleper C."/>
            <person name="Guy L."/>
            <person name="Ettema T.J."/>
        </authorList>
    </citation>
    <scope>NUCLEOTIDE SEQUENCE</scope>
</reference>
<dbReference type="Pfam" id="PF08240">
    <property type="entry name" value="ADH_N"/>
    <property type="match status" value="1"/>
</dbReference>
<dbReference type="AlphaFoldDB" id="A0A0F9MGC8"/>
<organism evidence="2">
    <name type="scientific">marine sediment metagenome</name>
    <dbReference type="NCBI Taxonomy" id="412755"/>
    <lineage>
        <taxon>unclassified sequences</taxon>
        <taxon>metagenomes</taxon>
        <taxon>ecological metagenomes</taxon>
    </lineage>
</organism>
<protein>
    <recommendedName>
        <fullName evidence="1">Enoyl reductase (ER) domain-containing protein</fullName>
    </recommendedName>
</protein>
<dbReference type="EMBL" id="LAZR01005630">
    <property type="protein sequence ID" value="KKM98356.1"/>
    <property type="molecule type" value="Genomic_DNA"/>
</dbReference>
<dbReference type="InterPro" id="IPR013149">
    <property type="entry name" value="ADH-like_C"/>
</dbReference>
<gene>
    <name evidence="2" type="ORF">LCGC14_1158790</name>
</gene>
<proteinExistence type="predicted"/>
<dbReference type="SUPFAM" id="SSF50129">
    <property type="entry name" value="GroES-like"/>
    <property type="match status" value="1"/>
</dbReference>
<feature type="domain" description="Enoyl reductase (ER)" evidence="1">
    <location>
        <begin position="11"/>
        <end position="327"/>
    </location>
</feature>
<dbReference type="SMART" id="SM00829">
    <property type="entry name" value="PKS_ER"/>
    <property type="match status" value="1"/>
</dbReference>
<dbReference type="InterPro" id="IPR020843">
    <property type="entry name" value="ER"/>
</dbReference>
<dbReference type="InterPro" id="IPR051397">
    <property type="entry name" value="Zn-ADH-like_protein"/>
</dbReference>
<accession>A0A0F9MGC8</accession>
<comment type="caution">
    <text evidence="2">The sequence shown here is derived from an EMBL/GenBank/DDBJ whole genome shotgun (WGS) entry which is preliminary data.</text>
</comment>
<dbReference type="PANTHER" id="PTHR43677">
    <property type="entry name" value="SHORT-CHAIN DEHYDROGENASE/REDUCTASE"/>
    <property type="match status" value="1"/>
</dbReference>
<dbReference type="PROSITE" id="PS01162">
    <property type="entry name" value="QOR_ZETA_CRYSTAL"/>
    <property type="match status" value="1"/>
</dbReference>
<dbReference type="Pfam" id="PF00107">
    <property type="entry name" value="ADH_zinc_N"/>
    <property type="match status" value="1"/>
</dbReference>
<dbReference type="PANTHER" id="PTHR43677:SF4">
    <property type="entry name" value="QUINONE OXIDOREDUCTASE-LIKE PROTEIN 2"/>
    <property type="match status" value="1"/>
</dbReference>
<dbReference type="InterPro" id="IPR011032">
    <property type="entry name" value="GroES-like_sf"/>
</dbReference>
<dbReference type="Gene3D" id="3.40.50.720">
    <property type="entry name" value="NAD(P)-binding Rossmann-like Domain"/>
    <property type="match status" value="1"/>
</dbReference>
<dbReference type="GO" id="GO:0008270">
    <property type="term" value="F:zinc ion binding"/>
    <property type="evidence" value="ECO:0007669"/>
    <property type="project" value="InterPro"/>
</dbReference>
<sequence length="330" mass="35606">MMQAVWIEEFGPVESADVRDVPIPEPGLGEVLVRVGAAGVNFPDVLVIEGNYQVRPPLPFSPGKELSGEVERIGAGVTSVQPGDRVAALVEYGAFAGYAIVPAGHCFQIPDDMSYTDAAALGLSYQTAYFALMERAGFKEGERVLVNGAAGGVGLATVQLVRALGGVVYAGVINEEQARVAKDYGADHIIDLMDAPVRDRLRDQVRQASDGQGVDIVIDPVGGDIFEASLRALDWCGRLVVIGFAAGEIPTVRANYLLVKNISVSGLQWSDYRDRQPEKMAAAQRHMYELYRSGKIKPHAEVIEPLTEFKRLLNLVKQGQIRGKAVLTMA</sequence>
<dbReference type="Gene3D" id="3.90.180.10">
    <property type="entry name" value="Medium-chain alcohol dehydrogenases, catalytic domain"/>
    <property type="match status" value="1"/>
</dbReference>
<evidence type="ECO:0000259" key="1">
    <source>
        <dbReference type="SMART" id="SM00829"/>
    </source>
</evidence>
<dbReference type="GO" id="GO:0016491">
    <property type="term" value="F:oxidoreductase activity"/>
    <property type="evidence" value="ECO:0007669"/>
    <property type="project" value="InterPro"/>
</dbReference>
<dbReference type="InterPro" id="IPR036291">
    <property type="entry name" value="NAD(P)-bd_dom_sf"/>
</dbReference>
<name>A0A0F9MGC8_9ZZZZ</name>
<dbReference type="CDD" id="cd08241">
    <property type="entry name" value="QOR1"/>
    <property type="match status" value="1"/>
</dbReference>
<evidence type="ECO:0000313" key="2">
    <source>
        <dbReference type="EMBL" id="KKM98356.1"/>
    </source>
</evidence>
<dbReference type="SUPFAM" id="SSF51735">
    <property type="entry name" value="NAD(P)-binding Rossmann-fold domains"/>
    <property type="match status" value="1"/>
</dbReference>
<dbReference type="InterPro" id="IPR002364">
    <property type="entry name" value="Quin_OxRdtase/zeta-crystal_CS"/>
</dbReference>
<dbReference type="InterPro" id="IPR013154">
    <property type="entry name" value="ADH-like_N"/>
</dbReference>